<feature type="domain" description="Fibronectin type-III" evidence="1">
    <location>
        <begin position="4"/>
        <end position="79"/>
    </location>
</feature>
<protein>
    <submittedName>
        <fullName evidence="3">Neuronal cell adhesion molecule-like</fullName>
    </submittedName>
</protein>
<dbReference type="InterPro" id="IPR003961">
    <property type="entry name" value="FN3_dom"/>
</dbReference>
<dbReference type="PROSITE" id="PS50853">
    <property type="entry name" value="FN3"/>
    <property type="match status" value="1"/>
</dbReference>
<accession>A0A979FY80</accession>
<dbReference type="Gene3D" id="2.60.40.10">
    <property type="entry name" value="Immunoglobulins"/>
    <property type="match status" value="1"/>
</dbReference>
<organism evidence="2 3">
    <name type="scientific">Hyalella azteca</name>
    <name type="common">Amphipod</name>
    <dbReference type="NCBI Taxonomy" id="294128"/>
    <lineage>
        <taxon>Eukaryota</taxon>
        <taxon>Metazoa</taxon>
        <taxon>Ecdysozoa</taxon>
        <taxon>Arthropoda</taxon>
        <taxon>Crustacea</taxon>
        <taxon>Multicrustacea</taxon>
        <taxon>Malacostraca</taxon>
        <taxon>Eumalacostraca</taxon>
        <taxon>Peracarida</taxon>
        <taxon>Amphipoda</taxon>
        <taxon>Senticaudata</taxon>
        <taxon>Talitrida</taxon>
        <taxon>Talitroidea</taxon>
        <taxon>Hyalellidae</taxon>
        <taxon>Hyalella</taxon>
    </lineage>
</organism>
<dbReference type="KEGG" id="hazt:125179469"/>
<reference evidence="3" key="1">
    <citation type="submission" date="2025-08" db="UniProtKB">
        <authorList>
            <consortium name="RefSeq"/>
        </authorList>
    </citation>
    <scope>IDENTIFICATION</scope>
    <source>
        <tissue evidence="3">Whole organism</tissue>
    </source>
</reference>
<dbReference type="InterPro" id="IPR036116">
    <property type="entry name" value="FN3_sf"/>
</dbReference>
<name>A0A979FY80_HYAAZ</name>
<evidence type="ECO:0000313" key="3">
    <source>
        <dbReference type="RefSeq" id="XP_047741355.1"/>
    </source>
</evidence>
<dbReference type="GeneID" id="125179469"/>
<dbReference type="AlphaFoldDB" id="A0A979FY80"/>
<dbReference type="RefSeq" id="XP_047741355.1">
    <property type="nucleotide sequence ID" value="XM_047885399.1"/>
</dbReference>
<evidence type="ECO:0000259" key="1">
    <source>
        <dbReference type="PROSITE" id="PS50853"/>
    </source>
</evidence>
<dbReference type="SUPFAM" id="SSF49265">
    <property type="entry name" value="Fibronectin type III"/>
    <property type="match status" value="1"/>
</dbReference>
<dbReference type="Pfam" id="PF00041">
    <property type="entry name" value="fn3"/>
    <property type="match status" value="1"/>
</dbReference>
<sequence>MEGVPSAPSSVKAVSAGASSVLVAWRAPEQPRGRVISYTVYWRPTSNASEVLLTKSTAVEGQKNFLKLENLSGVPLHSA</sequence>
<gene>
    <name evidence="3" type="primary">LOC125179469</name>
</gene>
<proteinExistence type="predicted"/>
<dbReference type="InterPro" id="IPR013783">
    <property type="entry name" value="Ig-like_fold"/>
</dbReference>
<dbReference type="CDD" id="cd00063">
    <property type="entry name" value="FN3"/>
    <property type="match status" value="1"/>
</dbReference>
<keyword evidence="2" id="KW-1185">Reference proteome</keyword>
<dbReference type="Proteomes" id="UP000694843">
    <property type="component" value="Unplaced"/>
</dbReference>
<evidence type="ECO:0000313" key="2">
    <source>
        <dbReference type="Proteomes" id="UP000694843"/>
    </source>
</evidence>